<dbReference type="EMBL" id="MRCE01000001">
    <property type="protein sequence ID" value="OKH40876.1"/>
    <property type="molecule type" value="Genomic_DNA"/>
</dbReference>
<keyword evidence="1" id="KW-1133">Transmembrane helix</keyword>
<organism evidence="2 3">
    <name type="scientific">[Phormidium ambiguum] IAM M-71</name>
    <dbReference type="NCBI Taxonomy" id="454136"/>
    <lineage>
        <taxon>Bacteria</taxon>
        <taxon>Bacillati</taxon>
        <taxon>Cyanobacteriota</taxon>
        <taxon>Cyanophyceae</taxon>
        <taxon>Oscillatoriophycideae</taxon>
        <taxon>Aerosakkonematales</taxon>
        <taxon>Aerosakkonemataceae</taxon>
        <taxon>Floridanema</taxon>
    </lineage>
</organism>
<feature type="transmembrane region" description="Helical" evidence="1">
    <location>
        <begin position="399"/>
        <end position="416"/>
    </location>
</feature>
<dbReference type="AlphaFoldDB" id="A0A1U7ITM6"/>
<evidence type="ECO:0000313" key="2">
    <source>
        <dbReference type="EMBL" id="OKH40876.1"/>
    </source>
</evidence>
<protein>
    <submittedName>
        <fullName evidence="2">Uncharacterized protein</fullName>
    </submittedName>
</protein>
<evidence type="ECO:0000313" key="3">
    <source>
        <dbReference type="Proteomes" id="UP000185860"/>
    </source>
</evidence>
<feature type="transmembrane region" description="Helical" evidence="1">
    <location>
        <begin position="273"/>
        <end position="291"/>
    </location>
</feature>
<keyword evidence="1" id="KW-0472">Membrane</keyword>
<feature type="transmembrane region" description="Helical" evidence="1">
    <location>
        <begin position="352"/>
        <end position="378"/>
    </location>
</feature>
<reference evidence="2 3" key="1">
    <citation type="submission" date="2016-11" db="EMBL/GenBank/DDBJ databases">
        <title>Draft Genome Sequences of Nine Cyanobacterial Strains from Diverse Habitats.</title>
        <authorList>
            <person name="Zhu T."/>
            <person name="Hou S."/>
            <person name="Lu X."/>
            <person name="Hess W.R."/>
        </authorList>
    </citation>
    <scope>NUCLEOTIDE SEQUENCE [LARGE SCALE GENOMIC DNA]</scope>
    <source>
        <strain evidence="2 3">IAM M-71</strain>
    </source>
</reference>
<keyword evidence="1" id="KW-0812">Transmembrane</keyword>
<feature type="transmembrane region" description="Helical" evidence="1">
    <location>
        <begin position="240"/>
        <end position="261"/>
    </location>
</feature>
<feature type="transmembrane region" description="Helical" evidence="1">
    <location>
        <begin position="323"/>
        <end position="346"/>
    </location>
</feature>
<dbReference type="Proteomes" id="UP000185860">
    <property type="component" value="Unassembled WGS sequence"/>
</dbReference>
<dbReference type="PANTHER" id="PTHR31272:SF9">
    <property type="entry name" value="BLL1027 PROTEIN"/>
    <property type="match status" value="1"/>
</dbReference>
<dbReference type="PANTHER" id="PTHR31272">
    <property type="entry name" value="CYTOCHROME C-TYPE BIOGENESIS PROTEIN HI_1454-RELATED"/>
    <property type="match status" value="1"/>
</dbReference>
<gene>
    <name evidence="2" type="ORF">NIES2119_00760</name>
</gene>
<sequence length="418" mass="46136">MFKFLAGFRIKRLLPALLFSLSVVIFSVAPSFGFSGQQPPSTTQIFFSAGCSDCWPYTEDVLIPTLRSHNITEAPKIHDYTVPGGRKFLLEVADSVQLPRSIADSLYAFVPTKNGHLVILGHVPANIINDALASPNLPSRLVIWQPQMHGKPVEYRLWAWVGKVQTFDIKTPFAEALAATQISQGPLPVGESNLAALLPAVVVTALVDSVNPCAFAVILLLIAFLFTLRQSRERILQLGGVYISMIFLVYLAIGLGLFQAVRLSDSPHFIAEVGTWIMIALGVLNLVEYFWPKFPIKLHTPKFAHHKANELIKKATLPATIGVGLLIGLCTFPCSGGIYVSIITLLNAKTTFAWGMAYLVLYNILFVLPLIVILLAVGNRMTAKAWASWERKHALEIRLWYGLIMIALGIFMWRGLLS</sequence>
<feature type="transmembrane region" description="Helical" evidence="1">
    <location>
        <begin position="209"/>
        <end position="228"/>
    </location>
</feature>
<name>A0A1U7ITM6_9CYAN</name>
<comment type="caution">
    <text evidence="2">The sequence shown here is derived from an EMBL/GenBank/DDBJ whole genome shotgun (WGS) entry which is preliminary data.</text>
</comment>
<accession>A0A1U7ITM6</accession>
<dbReference type="RefSeq" id="WP_073591550.1">
    <property type="nucleotide sequence ID" value="NZ_MRCE01000001.1"/>
</dbReference>
<dbReference type="STRING" id="454136.NIES2119_00760"/>
<dbReference type="InterPro" id="IPR051790">
    <property type="entry name" value="Cytochrome_c-biogenesis_DsbD"/>
</dbReference>
<proteinExistence type="predicted"/>
<evidence type="ECO:0000256" key="1">
    <source>
        <dbReference type="SAM" id="Phobius"/>
    </source>
</evidence>